<keyword evidence="3" id="KW-1015">Disulfide bond</keyword>
<dbReference type="CDD" id="cd02966">
    <property type="entry name" value="TlpA_like_family"/>
    <property type="match status" value="1"/>
</dbReference>
<dbReference type="Pfam" id="PF00578">
    <property type="entry name" value="AhpC-TSA"/>
    <property type="match status" value="1"/>
</dbReference>
<keyword evidence="2" id="KW-0201">Cytochrome c-type biogenesis</keyword>
<comment type="subcellular location">
    <subcellularLocation>
        <location evidence="1">Cell envelope</location>
    </subcellularLocation>
</comment>
<name>A0A8J8JVP2_9BACT</name>
<protein>
    <submittedName>
        <fullName evidence="6">Redoxin domain-containing protein</fullName>
    </submittedName>
</protein>
<feature type="domain" description="Thioredoxin" evidence="5">
    <location>
        <begin position="139"/>
        <end position="277"/>
    </location>
</feature>
<dbReference type="PANTHER" id="PTHR42852">
    <property type="entry name" value="THIOL:DISULFIDE INTERCHANGE PROTEIN DSBE"/>
    <property type="match status" value="1"/>
</dbReference>
<dbReference type="InterPro" id="IPR036249">
    <property type="entry name" value="Thioredoxin-like_sf"/>
</dbReference>
<dbReference type="GO" id="GO:0016491">
    <property type="term" value="F:oxidoreductase activity"/>
    <property type="evidence" value="ECO:0007669"/>
    <property type="project" value="InterPro"/>
</dbReference>
<dbReference type="InterPro" id="IPR050553">
    <property type="entry name" value="Thioredoxin_ResA/DsbE_sf"/>
</dbReference>
<keyword evidence="4" id="KW-0676">Redox-active center</keyword>
<organism evidence="6 7">
    <name type="scientific">Limnovirga soli</name>
    <dbReference type="NCBI Taxonomy" id="2656915"/>
    <lineage>
        <taxon>Bacteria</taxon>
        <taxon>Pseudomonadati</taxon>
        <taxon>Bacteroidota</taxon>
        <taxon>Chitinophagia</taxon>
        <taxon>Chitinophagales</taxon>
        <taxon>Chitinophagaceae</taxon>
        <taxon>Limnovirga</taxon>
    </lineage>
</organism>
<evidence type="ECO:0000256" key="2">
    <source>
        <dbReference type="ARBA" id="ARBA00022748"/>
    </source>
</evidence>
<evidence type="ECO:0000313" key="6">
    <source>
        <dbReference type="EMBL" id="NNV54471.1"/>
    </source>
</evidence>
<gene>
    <name evidence="6" type="ORF">GD597_03295</name>
</gene>
<dbReference type="PANTHER" id="PTHR42852:SF6">
    <property type="entry name" value="THIOL:DISULFIDE INTERCHANGE PROTEIN DSBE"/>
    <property type="match status" value="1"/>
</dbReference>
<dbReference type="EMBL" id="WHPF01000002">
    <property type="protein sequence ID" value="NNV54471.1"/>
    <property type="molecule type" value="Genomic_DNA"/>
</dbReference>
<comment type="caution">
    <text evidence="6">The sequence shown here is derived from an EMBL/GenBank/DDBJ whole genome shotgun (WGS) entry which is preliminary data.</text>
</comment>
<evidence type="ECO:0000256" key="4">
    <source>
        <dbReference type="ARBA" id="ARBA00023284"/>
    </source>
</evidence>
<sequence length="277" mass="31081">MGNDQITISASTADLQDVTITGSSSHADYEEFLYEIKPLSDFVNYYRTQMQQAGTKSAQDSFAIMLNTSYNIYQTSIDRFLSRRNSSPVASLILAYSYDMDPNKDAKLLEKRFNILQSAATTSRYASGIKQVIESAKVGAVGTQAMDFTQTDTIGKQVSLAQFKGKYVLIDFWASWCGPCRKENPNVVSAYNQFKNKNFTIIGVSLDQDKNSWLQAIHKDQLTWTHISDLQYFSNAVAQLYRVQSIPKNFLIDPNGTIIARDLRGPALLAALQQFVK</sequence>
<dbReference type="GO" id="GO:0030313">
    <property type="term" value="C:cell envelope"/>
    <property type="evidence" value="ECO:0007669"/>
    <property type="project" value="UniProtKB-SubCell"/>
</dbReference>
<proteinExistence type="predicted"/>
<accession>A0A8J8JVP2</accession>
<dbReference type="Proteomes" id="UP000598971">
    <property type="component" value="Unassembled WGS sequence"/>
</dbReference>
<dbReference type="PROSITE" id="PS00194">
    <property type="entry name" value="THIOREDOXIN_1"/>
    <property type="match status" value="1"/>
</dbReference>
<reference evidence="6" key="1">
    <citation type="submission" date="2019-10" db="EMBL/GenBank/DDBJ databases">
        <title>Draft genome sequence of Panacibacter sp. KCS-6.</title>
        <authorList>
            <person name="Yim K.J."/>
        </authorList>
    </citation>
    <scope>NUCLEOTIDE SEQUENCE</scope>
    <source>
        <strain evidence="6">KCS-6</strain>
    </source>
</reference>
<dbReference type="SUPFAM" id="SSF52833">
    <property type="entry name" value="Thioredoxin-like"/>
    <property type="match status" value="1"/>
</dbReference>
<dbReference type="GO" id="GO:0017004">
    <property type="term" value="P:cytochrome complex assembly"/>
    <property type="evidence" value="ECO:0007669"/>
    <property type="project" value="UniProtKB-KW"/>
</dbReference>
<evidence type="ECO:0000256" key="1">
    <source>
        <dbReference type="ARBA" id="ARBA00004196"/>
    </source>
</evidence>
<keyword evidence="7" id="KW-1185">Reference proteome</keyword>
<evidence type="ECO:0000313" key="7">
    <source>
        <dbReference type="Proteomes" id="UP000598971"/>
    </source>
</evidence>
<dbReference type="GO" id="GO:0016209">
    <property type="term" value="F:antioxidant activity"/>
    <property type="evidence" value="ECO:0007669"/>
    <property type="project" value="InterPro"/>
</dbReference>
<evidence type="ECO:0000259" key="5">
    <source>
        <dbReference type="PROSITE" id="PS51352"/>
    </source>
</evidence>
<dbReference type="Gene3D" id="3.40.30.10">
    <property type="entry name" value="Glutaredoxin"/>
    <property type="match status" value="1"/>
</dbReference>
<dbReference type="PROSITE" id="PS51352">
    <property type="entry name" value="THIOREDOXIN_2"/>
    <property type="match status" value="1"/>
</dbReference>
<dbReference type="InterPro" id="IPR000866">
    <property type="entry name" value="AhpC/TSA"/>
</dbReference>
<evidence type="ECO:0000256" key="3">
    <source>
        <dbReference type="ARBA" id="ARBA00023157"/>
    </source>
</evidence>
<dbReference type="InterPro" id="IPR013766">
    <property type="entry name" value="Thioredoxin_domain"/>
</dbReference>
<dbReference type="InterPro" id="IPR017937">
    <property type="entry name" value="Thioredoxin_CS"/>
</dbReference>
<dbReference type="AlphaFoldDB" id="A0A8J8JVP2"/>